<organism evidence="5">
    <name type="scientific">Gambierdiscus excentricus</name>
    <dbReference type="NCBI Taxonomy" id="986170"/>
    <lineage>
        <taxon>Eukaryota</taxon>
        <taxon>Sar</taxon>
        <taxon>Alveolata</taxon>
        <taxon>Dinophyceae</taxon>
        <taxon>Gonyaulacales</taxon>
        <taxon>Pyrocystaceae</taxon>
        <taxon>Gambierdiscus</taxon>
    </lineage>
</organism>
<dbReference type="InterPro" id="IPR016039">
    <property type="entry name" value="Thiolase-like"/>
</dbReference>
<reference evidence="5" key="1">
    <citation type="journal article" date="2017" name="J. Eukaryot. Microbiol.">
        <title>Role of Modular Polyketide Synthases in the Production of Polyether Ladder Compounds in Ciguatoxin-producing Gambierdiscus polynesiensis and G.excentricus (Dinophyceae).</title>
        <authorList>
            <person name="Kohli G.S."/>
            <person name="Campbell K."/>
            <person name="John U."/>
            <person name="Smith K.F."/>
            <person name="Fraga S."/>
            <person name="Rhodes L.L."/>
            <person name="Murray S.A."/>
        </authorList>
    </citation>
    <scope>NUCLEOTIDE SEQUENCE</scope>
    <source>
        <strain evidence="5">Contig_16628</strain>
    </source>
</reference>
<evidence type="ECO:0000313" key="5">
    <source>
        <dbReference type="EMBL" id="AQS99230.1"/>
    </source>
</evidence>
<dbReference type="AlphaFoldDB" id="A0A1S6K842"/>
<dbReference type="EMBL" id="KX395812">
    <property type="protein sequence ID" value="AQS99230.1"/>
    <property type="molecule type" value="Transcribed_RNA"/>
</dbReference>
<comment type="similarity">
    <text evidence="3">Belongs to the thiolase-like superfamily. Beta-ketoacyl-ACP synthases family.</text>
</comment>
<dbReference type="CDD" id="cd02859">
    <property type="entry name" value="E_set_AMPKbeta_like_N"/>
    <property type="match status" value="1"/>
</dbReference>
<dbReference type="SUPFAM" id="SSF53901">
    <property type="entry name" value="Thiolase-like"/>
    <property type="match status" value="1"/>
</dbReference>
<proteinExistence type="inferred from homology"/>
<dbReference type="Pfam" id="PF02801">
    <property type="entry name" value="Ketoacyl-synt_C"/>
    <property type="match status" value="1"/>
</dbReference>
<sequence>MSSQAQLPHMAANGALAEVGAGLVVGSVVELTGLPEKLDVEDLLGTTDGSDLAPINPNGQKGKVVGFDEERCIVETFSAVTLAVARENAKAFTPKAPASGGFHLVWPADDEVAVADFAVAAIELLMSAGYCVVQMSMSDATRREALEEASTLKYHRMKKEFEAAYLGRQFKCKTAWLEELADTKEELFSALDRCDVHFSNFTKFMLPLAPCALDFIPYSRTNAMVRTPFENLSEEGKFLAEEVDEEDIGDGLVDSHISFVKRKTLCMLFVIETQGGELTLIPKDDTKENIVLELTAGRLIVFPHNTMSYVYKPFDRKDLVLQSWILQEPETLTFVGLAGDQTSKDEARGIHVGPNTPLGRRTNAIGISLGLPGSAHGELDAYWALVASCTDGLVKCPYSRFDMDVYSKPIAEWFPGTTYTWHGGFVCEDIYALDNECFGVSEEEVVLMAPAQRCLLEKGYEALYKCGLRQGPSLNGRKMGMFVGHSGDDWSFTPLFTCGHEDKFRHSHGARVWSTLTGRIAYTLGIKGPQSLVDTACSSALCAYGIGHTMLRQCEEDQRGVCMQVKISEALMMGSNILPGPGGFISCCGPHMLSTHGRCFTFDSSADGFARGEGTGAFVARNEDVMSEEAYASVIGSCLNQDGRSASMTAPNGPAQQECIKGSMREAGLSANQVTCAECHGTGTALGDPIEVGALRGVMQDRVVPIYQTSSKAHIGHLEACAGLAGLVKCMMMCSAAAGSPNCHLFTLNAHLDVTGYPTTFSSELSDFGFNTGYSGVSSFGFGGANSRADVFAPSKRGPHRTGELDWKQVDYITVTCPIDQGPMHWLDGRCVPRATSKNYVREPYRADAIRDEFASYDYNSSLYSGIYQLPPRDGAGAEDAPKGPIFIVGSWNQWREAHEMEEGDDDTWTFYLPLGETRHERFQLRENNNPFETIYPIVEEASTRTRVLGPDEGGADLFWLLDGRDAQVPVGTMYKITFQWGEPPTMHWEQVPDAPVPDWFAGCEHFYSVVASWTGGQFEFLEAATSGGEKVWETSVRMGMTGMEWFRFSRDSSPKQLIYPFKSGCSEDVAVCGPDDLCNGRCWRLRGKAGESVTLRLQVVNCHVTVSIVSNSLGTRVMHSVEGPKRHTYTVAGTFTDWKHQDMVLDEESLATFTYRGRVGDTGYEHFYISIDSDPSLSYFPEASFSYPGYSIVRGPAPASNEKLFTVPYLKPGAEFEIVFDRHAEDKRKIVSFRWIDGRIDTDSMKAAFHNYRSMGVIPPGLMVDTAAALPF</sequence>
<evidence type="ECO:0000256" key="3">
    <source>
        <dbReference type="RuleBase" id="RU003694"/>
    </source>
</evidence>
<dbReference type="InterPro" id="IPR014030">
    <property type="entry name" value="Ketoacyl_synth_N"/>
</dbReference>
<protein>
    <submittedName>
        <fullName evidence="5">Type I polyketide synthase</fullName>
    </submittedName>
</protein>
<evidence type="ECO:0000259" key="4">
    <source>
        <dbReference type="PROSITE" id="PS52004"/>
    </source>
</evidence>
<keyword evidence="3" id="KW-0808">Transferase</keyword>
<dbReference type="CDD" id="cd00833">
    <property type="entry name" value="PKS"/>
    <property type="match status" value="1"/>
</dbReference>
<dbReference type="InterPro" id="IPR050091">
    <property type="entry name" value="PKS_NRPS_Biosynth_Enz"/>
</dbReference>
<keyword evidence="2" id="KW-0597">Phosphoprotein</keyword>
<dbReference type="Gene3D" id="3.40.47.10">
    <property type="match status" value="1"/>
</dbReference>
<dbReference type="Pfam" id="PF00109">
    <property type="entry name" value="ketoacyl-synt"/>
    <property type="match status" value="1"/>
</dbReference>
<dbReference type="Gene3D" id="2.60.120.620">
    <property type="entry name" value="q2cbj1_9rhob like domain"/>
    <property type="match status" value="1"/>
</dbReference>
<dbReference type="InterPro" id="IPR020841">
    <property type="entry name" value="PKS_Beta-ketoAc_synthase_dom"/>
</dbReference>
<evidence type="ECO:0000256" key="2">
    <source>
        <dbReference type="ARBA" id="ARBA00022553"/>
    </source>
</evidence>
<name>A0A1S6K842_9DINO</name>
<feature type="domain" description="Ketosynthase family 3 (KS3)" evidence="4">
    <location>
        <begin position="359"/>
        <end position="793"/>
    </location>
</feature>
<dbReference type="PANTHER" id="PTHR43775:SF37">
    <property type="entry name" value="SI:DKEY-61P9.11"/>
    <property type="match status" value="1"/>
</dbReference>
<keyword evidence="1" id="KW-0596">Phosphopantetheine</keyword>
<dbReference type="SMART" id="SM00825">
    <property type="entry name" value="PKS_KS"/>
    <property type="match status" value="1"/>
</dbReference>
<dbReference type="GO" id="GO:0004312">
    <property type="term" value="F:fatty acid synthase activity"/>
    <property type="evidence" value="ECO:0007669"/>
    <property type="project" value="TreeGrafter"/>
</dbReference>
<dbReference type="PANTHER" id="PTHR43775">
    <property type="entry name" value="FATTY ACID SYNTHASE"/>
    <property type="match status" value="1"/>
</dbReference>
<accession>A0A1S6K842</accession>
<dbReference type="GO" id="GO:0006633">
    <property type="term" value="P:fatty acid biosynthetic process"/>
    <property type="evidence" value="ECO:0007669"/>
    <property type="project" value="TreeGrafter"/>
</dbReference>
<dbReference type="NCBIfam" id="TIGR04556">
    <property type="entry name" value="PKS_assoc"/>
    <property type="match status" value="1"/>
</dbReference>
<dbReference type="InterPro" id="IPR014031">
    <property type="entry name" value="Ketoacyl_synth_C"/>
</dbReference>
<evidence type="ECO:0000256" key="1">
    <source>
        <dbReference type="ARBA" id="ARBA00022450"/>
    </source>
</evidence>
<dbReference type="PROSITE" id="PS52004">
    <property type="entry name" value="KS3_2"/>
    <property type="match status" value="1"/>
</dbReference>
<dbReference type="InterPro" id="IPR030834">
    <property type="entry name" value="PKS_assoc_dom"/>
</dbReference>